<feature type="transmembrane region" description="Helical" evidence="1">
    <location>
        <begin position="81"/>
        <end position="102"/>
    </location>
</feature>
<feature type="transmembrane region" description="Helical" evidence="1">
    <location>
        <begin position="262"/>
        <end position="282"/>
    </location>
</feature>
<reference evidence="2 3" key="1">
    <citation type="submission" date="2019-02" db="EMBL/GenBank/DDBJ databases">
        <title>Deep-cultivation of Planctomycetes and their phenomic and genomic characterization uncovers novel biology.</title>
        <authorList>
            <person name="Wiegand S."/>
            <person name="Jogler M."/>
            <person name="Boedeker C."/>
            <person name="Pinto D."/>
            <person name="Vollmers J."/>
            <person name="Rivas-Marin E."/>
            <person name="Kohn T."/>
            <person name="Peeters S.H."/>
            <person name="Heuer A."/>
            <person name="Rast P."/>
            <person name="Oberbeckmann S."/>
            <person name="Bunk B."/>
            <person name="Jeske O."/>
            <person name="Meyerdierks A."/>
            <person name="Storesund J.E."/>
            <person name="Kallscheuer N."/>
            <person name="Luecker S."/>
            <person name="Lage O.M."/>
            <person name="Pohl T."/>
            <person name="Merkel B.J."/>
            <person name="Hornburger P."/>
            <person name="Mueller R.-W."/>
            <person name="Bruemmer F."/>
            <person name="Labrenz M."/>
            <person name="Spormann A.M."/>
            <person name="Op Den Camp H."/>
            <person name="Overmann J."/>
            <person name="Amann R."/>
            <person name="Jetten M.S.M."/>
            <person name="Mascher T."/>
            <person name="Medema M.H."/>
            <person name="Devos D.P."/>
            <person name="Kaster A.-K."/>
            <person name="Ovreas L."/>
            <person name="Rohde M."/>
            <person name="Galperin M.Y."/>
            <person name="Jogler C."/>
        </authorList>
    </citation>
    <scope>NUCLEOTIDE SEQUENCE [LARGE SCALE GENOMIC DNA]</scope>
    <source>
        <strain evidence="2 3">Q31b</strain>
    </source>
</reference>
<accession>A0A5C6E356</accession>
<dbReference type="AlphaFoldDB" id="A0A5C6E356"/>
<feature type="transmembrane region" description="Helical" evidence="1">
    <location>
        <begin position="340"/>
        <end position="364"/>
    </location>
</feature>
<keyword evidence="1" id="KW-0812">Transmembrane</keyword>
<gene>
    <name evidence="2" type="ORF">Q31b_23910</name>
</gene>
<organism evidence="2 3">
    <name type="scientific">Novipirellula aureliae</name>
    <dbReference type="NCBI Taxonomy" id="2527966"/>
    <lineage>
        <taxon>Bacteria</taxon>
        <taxon>Pseudomonadati</taxon>
        <taxon>Planctomycetota</taxon>
        <taxon>Planctomycetia</taxon>
        <taxon>Pirellulales</taxon>
        <taxon>Pirellulaceae</taxon>
        <taxon>Novipirellula</taxon>
    </lineage>
</organism>
<proteinExistence type="predicted"/>
<feature type="transmembrane region" description="Helical" evidence="1">
    <location>
        <begin position="171"/>
        <end position="199"/>
    </location>
</feature>
<feature type="transmembrane region" description="Helical" evidence="1">
    <location>
        <begin position="219"/>
        <end position="241"/>
    </location>
</feature>
<keyword evidence="3" id="KW-1185">Reference proteome</keyword>
<dbReference type="Proteomes" id="UP000315471">
    <property type="component" value="Unassembled WGS sequence"/>
</dbReference>
<protein>
    <recommendedName>
        <fullName evidence="4">Glycosyltransferase RgtA/B/C/D-like domain-containing protein</fullName>
    </recommendedName>
</protein>
<sequence length="534" mass="59699">MTKSRKIDRLSLLIAVGLFLLSLTLRIPASSESLWVDELHTAWTISGSFPEVSPRAAAGNQQAFYFQALWLWGKIGGQDEVTLRATSAIAVSLSCSLLFLFVSRRESRKRQGGMLCGTAAGLLLAVDGHSIYFGTELRPYAIVILMATIACGCYASLWNQTSADRRGSATWVGLCLCIGTAAVCQITSLAVLGWLPLFLLAKWMYREGFRSFTLQPVDFAILVFFGLVGWSILSVGTSSAWQDRELWSRFASAHSLRQIWTIWPWKWVVVCPFTLWFIAFLVDRHGRRRRLGHSTEQEVRKLFYDSGSLTLSLLLVALLSTLLIWCVAYFEIVSLWHRRYLIATLPILCWCFGAALGTASYTWFRRHGPAQMAGGAISIIFIGMTMMDQGTASRLAKGYWPISRREDWRAAIAFVNERDAESNEVEVCLDPGLIEQHSIETPRLRVEQGEYLRYAIDGPYSLQGDTIWKVSVSGRRLSDAIESYEDPPAIVLSRRGKGRLQSILGATYSAHGFGNVSVGIRQSRNDFRDSGALE</sequence>
<dbReference type="RefSeq" id="WP_146599793.1">
    <property type="nucleotide sequence ID" value="NZ_SJPY01000003.1"/>
</dbReference>
<comment type="caution">
    <text evidence="2">The sequence shown here is derived from an EMBL/GenBank/DDBJ whole genome shotgun (WGS) entry which is preliminary data.</text>
</comment>
<keyword evidence="1" id="KW-1133">Transmembrane helix</keyword>
<dbReference type="OrthoDB" id="241905at2"/>
<name>A0A5C6E356_9BACT</name>
<keyword evidence="1" id="KW-0472">Membrane</keyword>
<evidence type="ECO:0000313" key="2">
    <source>
        <dbReference type="EMBL" id="TWU43352.1"/>
    </source>
</evidence>
<feature type="transmembrane region" description="Helical" evidence="1">
    <location>
        <begin position="114"/>
        <end position="134"/>
    </location>
</feature>
<feature type="transmembrane region" description="Helical" evidence="1">
    <location>
        <begin position="140"/>
        <end position="159"/>
    </location>
</feature>
<evidence type="ECO:0000313" key="3">
    <source>
        <dbReference type="Proteomes" id="UP000315471"/>
    </source>
</evidence>
<dbReference type="EMBL" id="SJPY01000003">
    <property type="protein sequence ID" value="TWU43352.1"/>
    <property type="molecule type" value="Genomic_DNA"/>
</dbReference>
<feature type="transmembrane region" description="Helical" evidence="1">
    <location>
        <begin position="302"/>
        <end position="328"/>
    </location>
</feature>
<evidence type="ECO:0008006" key="4">
    <source>
        <dbReference type="Google" id="ProtNLM"/>
    </source>
</evidence>
<evidence type="ECO:0000256" key="1">
    <source>
        <dbReference type="SAM" id="Phobius"/>
    </source>
</evidence>